<dbReference type="EMBL" id="JAUYVT010000002">
    <property type="protein sequence ID" value="MDP2563756.1"/>
    <property type="molecule type" value="Genomic_DNA"/>
</dbReference>
<dbReference type="RefSeq" id="WP_305471268.1">
    <property type="nucleotide sequence ID" value="NZ_JAUYVT010000002.1"/>
</dbReference>
<proteinExistence type="predicted"/>
<gene>
    <name evidence="1" type="ORF">Q8W34_03885</name>
</gene>
<dbReference type="Proteomes" id="UP001177212">
    <property type="component" value="Unassembled WGS sequence"/>
</dbReference>
<keyword evidence="2" id="KW-1185">Reference proteome</keyword>
<accession>A0ABT9FAI9</accession>
<protein>
    <submittedName>
        <fullName evidence="1">Uncharacterized protein</fullName>
    </submittedName>
</protein>
<sequence length="92" mass="10118">MKEPIVIGKFSISDPKFKFISSGIIEDSNQAPQIEGKQLESIKAVCSSHTPPHLFTAYLNKNLDPSAGGFYYITCNDEDCGNAENFSIKDIC</sequence>
<name>A0ABT9FAI9_9GAMM</name>
<comment type="caution">
    <text evidence="1">The sequence shown here is derived from an EMBL/GenBank/DDBJ whole genome shotgun (WGS) entry which is preliminary data.</text>
</comment>
<evidence type="ECO:0000313" key="1">
    <source>
        <dbReference type="EMBL" id="MDP2563756.1"/>
    </source>
</evidence>
<organism evidence="1 2">
    <name type="scientific">Pseudoalteromonas marina</name>
    <dbReference type="NCBI Taxonomy" id="267375"/>
    <lineage>
        <taxon>Bacteria</taxon>
        <taxon>Pseudomonadati</taxon>
        <taxon>Pseudomonadota</taxon>
        <taxon>Gammaproteobacteria</taxon>
        <taxon>Alteromonadales</taxon>
        <taxon>Pseudoalteromonadaceae</taxon>
        <taxon>Pseudoalteromonas</taxon>
    </lineage>
</organism>
<reference evidence="1" key="1">
    <citation type="submission" date="2023-07" db="EMBL/GenBank/DDBJ databases">
        <title>Genome content predicts the carbon catabolic preferences of heterotrophic bacteria.</title>
        <authorList>
            <person name="Gralka M."/>
        </authorList>
    </citation>
    <scope>NUCLEOTIDE SEQUENCE</scope>
    <source>
        <strain evidence="1">4G09</strain>
    </source>
</reference>
<evidence type="ECO:0000313" key="2">
    <source>
        <dbReference type="Proteomes" id="UP001177212"/>
    </source>
</evidence>